<name>A0AAX4JEX7_9MICR</name>
<dbReference type="KEGG" id="vnx:VNE69_09105"/>
<dbReference type="AlphaFoldDB" id="A0AAX4JEX7"/>
<dbReference type="Gene3D" id="3.40.50.300">
    <property type="entry name" value="P-loop containing nucleotide triphosphate hydrolases"/>
    <property type="match status" value="1"/>
</dbReference>
<keyword evidence="5" id="KW-0547">Nucleotide-binding</keyword>
<dbReference type="InterPro" id="IPR027417">
    <property type="entry name" value="P-loop_NTPase"/>
</dbReference>
<evidence type="ECO:0000256" key="5">
    <source>
        <dbReference type="ARBA" id="ARBA00022741"/>
    </source>
</evidence>
<dbReference type="GO" id="GO:0004550">
    <property type="term" value="F:nucleoside diphosphate kinase activity"/>
    <property type="evidence" value="ECO:0007669"/>
    <property type="project" value="TreeGrafter"/>
</dbReference>
<dbReference type="GO" id="GO:0005829">
    <property type="term" value="C:cytosol"/>
    <property type="evidence" value="ECO:0007669"/>
    <property type="project" value="TreeGrafter"/>
</dbReference>
<evidence type="ECO:0000313" key="10">
    <source>
        <dbReference type="Proteomes" id="UP001334084"/>
    </source>
</evidence>
<feature type="domain" description="Thymidylate kinase-like" evidence="8">
    <location>
        <begin position="5"/>
        <end position="180"/>
    </location>
</feature>
<dbReference type="EC" id="2.7.4.9" evidence="2"/>
<evidence type="ECO:0000256" key="4">
    <source>
        <dbReference type="ARBA" id="ARBA00022727"/>
    </source>
</evidence>
<accession>A0AAX4JEX7</accession>
<evidence type="ECO:0000259" key="8">
    <source>
        <dbReference type="Pfam" id="PF02223"/>
    </source>
</evidence>
<keyword evidence="6 9" id="KW-0418">Kinase</keyword>
<evidence type="ECO:0000256" key="1">
    <source>
        <dbReference type="ARBA" id="ARBA00009776"/>
    </source>
</evidence>
<dbReference type="Pfam" id="PF02223">
    <property type="entry name" value="Thymidylate_kin"/>
    <property type="match status" value="1"/>
</dbReference>
<evidence type="ECO:0000256" key="7">
    <source>
        <dbReference type="ARBA" id="ARBA00022840"/>
    </source>
</evidence>
<dbReference type="GO" id="GO:0005524">
    <property type="term" value="F:ATP binding"/>
    <property type="evidence" value="ECO:0007669"/>
    <property type="project" value="UniProtKB-KW"/>
</dbReference>
<dbReference type="GeneID" id="90542384"/>
<organism evidence="9 10">
    <name type="scientific">Vairimorpha necatrix</name>
    <dbReference type="NCBI Taxonomy" id="6039"/>
    <lineage>
        <taxon>Eukaryota</taxon>
        <taxon>Fungi</taxon>
        <taxon>Fungi incertae sedis</taxon>
        <taxon>Microsporidia</taxon>
        <taxon>Nosematidae</taxon>
        <taxon>Vairimorpha</taxon>
    </lineage>
</organism>
<keyword evidence="7" id="KW-0067">ATP-binding</keyword>
<dbReference type="Proteomes" id="UP001334084">
    <property type="component" value="Chromosome 9"/>
</dbReference>
<dbReference type="GO" id="GO:0004798">
    <property type="term" value="F:dTMP kinase activity"/>
    <property type="evidence" value="ECO:0007669"/>
    <property type="project" value="UniProtKB-EC"/>
</dbReference>
<dbReference type="GO" id="GO:0005634">
    <property type="term" value="C:nucleus"/>
    <property type="evidence" value="ECO:0007669"/>
    <property type="project" value="TreeGrafter"/>
</dbReference>
<dbReference type="GO" id="GO:0006235">
    <property type="term" value="P:dTTP biosynthetic process"/>
    <property type="evidence" value="ECO:0007669"/>
    <property type="project" value="TreeGrafter"/>
</dbReference>
<dbReference type="CDD" id="cd01672">
    <property type="entry name" value="TMPK"/>
    <property type="match status" value="1"/>
</dbReference>
<evidence type="ECO:0000256" key="2">
    <source>
        <dbReference type="ARBA" id="ARBA00012980"/>
    </source>
</evidence>
<evidence type="ECO:0000256" key="6">
    <source>
        <dbReference type="ARBA" id="ARBA00022777"/>
    </source>
</evidence>
<dbReference type="NCBIfam" id="TIGR00041">
    <property type="entry name" value="DTMP_kinase"/>
    <property type="match status" value="1"/>
</dbReference>
<dbReference type="GO" id="GO:0005739">
    <property type="term" value="C:mitochondrion"/>
    <property type="evidence" value="ECO:0007669"/>
    <property type="project" value="TreeGrafter"/>
</dbReference>
<proteinExistence type="inferred from homology"/>
<keyword evidence="10" id="KW-1185">Reference proteome</keyword>
<dbReference type="InterPro" id="IPR018094">
    <property type="entry name" value="Thymidylate_kinase"/>
</dbReference>
<dbReference type="PANTHER" id="PTHR10344">
    <property type="entry name" value="THYMIDYLATE KINASE"/>
    <property type="match status" value="1"/>
</dbReference>
<dbReference type="RefSeq" id="XP_065330695.1">
    <property type="nucleotide sequence ID" value="XM_065474623.1"/>
</dbReference>
<protein>
    <recommendedName>
        <fullName evidence="2">dTMP kinase</fullName>
        <ecNumber evidence="2">2.7.4.9</ecNumber>
    </recommendedName>
</protein>
<dbReference type="GO" id="GO:0006227">
    <property type="term" value="P:dUDP biosynthetic process"/>
    <property type="evidence" value="ECO:0007669"/>
    <property type="project" value="TreeGrafter"/>
</dbReference>
<dbReference type="PANTHER" id="PTHR10344:SF1">
    <property type="entry name" value="THYMIDYLATE KINASE"/>
    <property type="match status" value="1"/>
</dbReference>
<dbReference type="EMBL" id="CP142734">
    <property type="protein sequence ID" value="WUR04550.1"/>
    <property type="molecule type" value="Genomic_DNA"/>
</dbReference>
<dbReference type="SUPFAM" id="SSF52540">
    <property type="entry name" value="P-loop containing nucleoside triphosphate hydrolases"/>
    <property type="match status" value="1"/>
</dbReference>
<keyword evidence="3" id="KW-0808">Transferase</keyword>
<keyword evidence="4" id="KW-0545">Nucleotide biosynthesis</keyword>
<sequence>MFIVFEGLDKSGKSTSCNAVYSKLKNLNLPTVKMHFPDRNTVIGDILNKYLTGKLDLTPEATQLLFTADRYEKRDFIEKTASSHILLCDRYSWSGICFSYAKGLDLDWCVETERLLPKPDITFYLEADVEILMKRHNWGDEILETRDFQYKAADGYGQMKDFVDNVVVIDAEKSVEEISEIVVQEILKLKSRREQIEN</sequence>
<dbReference type="GO" id="GO:0006233">
    <property type="term" value="P:dTDP biosynthetic process"/>
    <property type="evidence" value="ECO:0007669"/>
    <property type="project" value="InterPro"/>
</dbReference>
<evidence type="ECO:0000256" key="3">
    <source>
        <dbReference type="ARBA" id="ARBA00022679"/>
    </source>
</evidence>
<dbReference type="InterPro" id="IPR039430">
    <property type="entry name" value="Thymidylate_kin-like_dom"/>
</dbReference>
<comment type="similarity">
    <text evidence="1">Belongs to the thymidylate kinase family.</text>
</comment>
<dbReference type="HAMAP" id="MF_00165">
    <property type="entry name" value="Thymidylate_kinase"/>
    <property type="match status" value="1"/>
</dbReference>
<gene>
    <name evidence="9" type="ORF">VNE69_09105</name>
</gene>
<reference evidence="9" key="1">
    <citation type="journal article" date="2024" name="BMC Genomics">
        <title>Functional annotation of a divergent genome using sequence and structure-based similarity.</title>
        <authorList>
            <person name="Svedberg D."/>
            <person name="Winiger R.R."/>
            <person name="Berg A."/>
            <person name="Sharma H."/>
            <person name="Tellgren-Roth C."/>
            <person name="Debrunner-Vossbrinck B.A."/>
            <person name="Vossbrinck C.R."/>
            <person name="Barandun J."/>
        </authorList>
    </citation>
    <scope>NUCLEOTIDE SEQUENCE</scope>
    <source>
        <strain evidence="9">Illinois isolate</strain>
    </source>
</reference>
<evidence type="ECO:0000313" key="9">
    <source>
        <dbReference type="EMBL" id="WUR04550.1"/>
    </source>
</evidence>